<evidence type="ECO:0000313" key="6">
    <source>
        <dbReference type="EMBL" id="AMN46592.1"/>
    </source>
</evidence>
<organism evidence="6 7">
    <name type="scientific">Steroidobacter denitrificans</name>
    <dbReference type="NCBI Taxonomy" id="465721"/>
    <lineage>
        <taxon>Bacteria</taxon>
        <taxon>Pseudomonadati</taxon>
        <taxon>Pseudomonadota</taxon>
        <taxon>Gammaproteobacteria</taxon>
        <taxon>Steroidobacterales</taxon>
        <taxon>Steroidobacteraceae</taxon>
        <taxon>Steroidobacter</taxon>
    </lineage>
</organism>
<evidence type="ECO:0000256" key="2">
    <source>
        <dbReference type="ARBA" id="ARBA00022679"/>
    </source>
</evidence>
<dbReference type="NCBIfam" id="TIGR03071">
    <property type="entry name" value="couple_hipA"/>
    <property type="match status" value="1"/>
</dbReference>
<dbReference type="PANTHER" id="PTHR37419">
    <property type="entry name" value="SERINE/THREONINE-PROTEIN KINASE TOXIN HIPA"/>
    <property type="match status" value="1"/>
</dbReference>
<dbReference type="InterPro" id="IPR052028">
    <property type="entry name" value="HipA_Ser/Thr_kinase"/>
</dbReference>
<protein>
    <submittedName>
        <fullName evidence="6">Serine/threonine-protein kinase HipA</fullName>
        <ecNumber evidence="6">2.7.11.1</ecNumber>
    </submittedName>
</protein>
<keyword evidence="7" id="KW-1185">Reference proteome</keyword>
<dbReference type="Gene3D" id="1.10.1070.20">
    <property type="match status" value="1"/>
</dbReference>
<dbReference type="EMBL" id="CP011971">
    <property type="protein sequence ID" value="AMN46592.1"/>
    <property type="molecule type" value="Genomic_DNA"/>
</dbReference>
<dbReference type="Proteomes" id="UP000070250">
    <property type="component" value="Chromosome"/>
</dbReference>
<dbReference type="Pfam" id="PF13657">
    <property type="entry name" value="Couple_hipA"/>
    <property type="match status" value="1"/>
</dbReference>
<dbReference type="InterPro" id="IPR012893">
    <property type="entry name" value="HipA-like_C"/>
</dbReference>
<keyword evidence="3 6" id="KW-0418">Kinase</keyword>
<dbReference type="KEGG" id="sdf:ACG33_05665"/>
<reference evidence="6 7" key="1">
    <citation type="submission" date="2015-06" db="EMBL/GenBank/DDBJ databases">
        <title>A Comprehensive Approach to Explore the Metabolic and Phylogenetic Diversity of Bacterial Steroid Degradation in the Environment: Testosterone as an Example.</title>
        <authorList>
            <person name="Yang F.-C."/>
            <person name="Chen Y.-L."/>
            <person name="Yu C.-P."/>
            <person name="Tang S.-L."/>
            <person name="Wang P.-H."/>
            <person name="Ismail W."/>
            <person name="Wang C.-H."/>
            <person name="Yang C.-Y."/>
            <person name="Chiang Y.-R."/>
        </authorList>
    </citation>
    <scope>NUCLEOTIDE SEQUENCE [LARGE SCALE GENOMIC DNA]</scope>
    <source>
        <strain evidence="6 7">DSM 18526</strain>
    </source>
</reference>
<dbReference type="EC" id="2.7.11.1" evidence="6"/>
<dbReference type="OrthoDB" id="9805913at2"/>
<dbReference type="RefSeq" id="WP_066919441.1">
    <property type="nucleotide sequence ID" value="NZ_CP011971.1"/>
</dbReference>
<dbReference type="Pfam" id="PF07804">
    <property type="entry name" value="HipA_C"/>
    <property type="match status" value="1"/>
</dbReference>
<feature type="domain" description="HipA N-terminal subdomain 1" evidence="5">
    <location>
        <begin position="11"/>
        <end position="107"/>
    </location>
</feature>
<dbReference type="GO" id="GO:0004674">
    <property type="term" value="F:protein serine/threonine kinase activity"/>
    <property type="evidence" value="ECO:0007669"/>
    <property type="project" value="UniProtKB-EC"/>
</dbReference>
<evidence type="ECO:0000313" key="7">
    <source>
        <dbReference type="Proteomes" id="UP000070250"/>
    </source>
</evidence>
<name>A0A127F840_STEDE</name>
<evidence type="ECO:0000259" key="4">
    <source>
        <dbReference type="Pfam" id="PF07804"/>
    </source>
</evidence>
<proteinExistence type="inferred from homology"/>
<dbReference type="PATRIC" id="fig|465721.4.peg.1207"/>
<feature type="domain" description="HipA-like C-terminal" evidence="4">
    <location>
        <begin position="147"/>
        <end position="384"/>
    </location>
</feature>
<evidence type="ECO:0000256" key="3">
    <source>
        <dbReference type="ARBA" id="ARBA00022777"/>
    </source>
</evidence>
<dbReference type="InterPro" id="IPR017508">
    <property type="entry name" value="HipA_N1"/>
</dbReference>
<sequence>MNAAERQLVATINDQPVGRLREHNDLWAFDYDPEWIAKGFDLSPHLPRAQRTIIDGATSRPVQWFFDNLLPEEAARDLLAADAKIPAADAFGLLAYYGRESAGAITLRAPGESPGPGGYVELTDAELSKRIRKLPQQSLAAGAPKHMSLAGAQHKMAVSIVDGRLFFPQGETPSTHLLKPDHVDRENWPNSVANEYFTMRLARRVGLRVPHVDMRYVPEPVYLIERFDRERVDGDTRRLHIVDACQLLGLDRTFKYQQATVETFTNLIEHCTNRARARQDLAAWVLFNLLAGNGDAHLKNLSFHMDTSGISLAPFYDLVSTESYRTAPGSTPQWPHTPLSTRVGDAATFAQVSVGNYTAFAEALGLNRTAIKRLLQHFAPRMERAADELIQEFERREVPAETRAGQLRVARTIRYIVIREMVPRLSKLAS</sequence>
<dbReference type="PANTHER" id="PTHR37419:SF1">
    <property type="entry name" value="SERINE_THREONINE-PROTEIN KINASE TOXIN HIPA"/>
    <property type="match status" value="1"/>
</dbReference>
<dbReference type="GO" id="GO:0005829">
    <property type="term" value="C:cytosol"/>
    <property type="evidence" value="ECO:0007669"/>
    <property type="project" value="TreeGrafter"/>
</dbReference>
<comment type="similarity">
    <text evidence="1">Belongs to the HipA Ser/Thr kinase family.</text>
</comment>
<keyword evidence="2 6" id="KW-0808">Transferase</keyword>
<dbReference type="AlphaFoldDB" id="A0A127F840"/>
<evidence type="ECO:0000259" key="5">
    <source>
        <dbReference type="Pfam" id="PF13657"/>
    </source>
</evidence>
<dbReference type="STRING" id="465721.ACG33_05665"/>
<accession>A0A127F840</accession>
<gene>
    <name evidence="6" type="ORF">ACG33_05665</name>
</gene>
<evidence type="ECO:0000256" key="1">
    <source>
        <dbReference type="ARBA" id="ARBA00010164"/>
    </source>
</evidence>